<dbReference type="GO" id="GO:0005829">
    <property type="term" value="C:cytosol"/>
    <property type="evidence" value="ECO:0007669"/>
    <property type="project" value="TreeGrafter"/>
</dbReference>
<evidence type="ECO:0000313" key="19">
    <source>
        <dbReference type="Proteomes" id="UP001152607"/>
    </source>
</evidence>
<keyword evidence="11 14" id="KW-0560">Oxidoreductase</keyword>
<dbReference type="FunFam" id="1.10.630.10:FF:000040">
    <property type="entry name" value="Bifunctional cytochrome P450/NADPH--P450 reductase"/>
    <property type="match status" value="1"/>
</dbReference>
<reference evidence="18" key="1">
    <citation type="submission" date="2023-01" db="EMBL/GenBank/DDBJ databases">
        <authorList>
            <person name="Van Ghelder C."/>
            <person name="Rancurel C."/>
        </authorList>
    </citation>
    <scope>NUCLEOTIDE SEQUENCE</scope>
    <source>
        <strain evidence="18">CNCM I-4278</strain>
    </source>
</reference>
<dbReference type="Pfam" id="PF00667">
    <property type="entry name" value="FAD_binding_1"/>
    <property type="match status" value="1"/>
</dbReference>
<dbReference type="PROSITE" id="PS50902">
    <property type="entry name" value="FLAVODOXIN_LIKE"/>
    <property type="match status" value="1"/>
</dbReference>
<keyword evidence="5 14" id="KW-0285">Flavoprotein</keyword>
<evidence type="ECO:0000256" key="15">
    <source>
        <dbReference type="PIRSR" id="PIRSR000209-1"/>
    </source>
</evidence>
<keyword evidence="19" id="KW-1185">Reference proteome</keyword>
<keyword evidence="3 14" id="KW-0813">Transport</keyword>
<dbReference type="PROSITE" id="PS51384">
    <property type="entry name" value="FAD_FR"/>
    <property type="match status" value="1"/>
</dbReference>
<dbReference type="AlphaFoldDB" id="A0A9W4XUX2"/>
<evidence type="ECO:0000256" key="8">
    <source>
        <dbReference type="ARBA" id="ARBA00022827"/>
    </source>
</evidence>
<comment type="catalytic activity">
    <reaction evidence="14">
        <text>2 oxidized [cytochrome P450] + NADPH = 2 reduced [cytochrome P450] + NADP(+) + H(+)</text>
        <dbReference type="Rhea" id="RHEA:24040"/>
        <dbReference type="Rhea" id="RHEA-COMP:14627"/>
        <dbReference type="Rhea" id="RHEA-COMP:14628"/>
        <dbReference type="ChEBI" id="CHEBI:15378"/>
        <dbReference type="ChEBI" id="CHEBI:55376"/>
        <dbReference type="ChEBI" id="CHEBI:57783"/>
        <dbReference type="ChEBI" id="CHEBI:58349"/>
        <dbReference type="ChEBI" id="CHEBI:60344"/>
        <dbReference type="EC" id="1.6.2.4"/>
    </reaction>
</comment>
<keyword evidence="6 14" id="KW-0288">FMN</keyword>
<evidence type="ECO:0000256" key="3">
    <source>
        <dbReference type="ARBA" id="ARBA00022448"/>
    </source>
</evidence>
<evidence type="ECO:0000256" key="13">
    <source>
        <dbReference type="ARBA" id="ARBA00023033"/>
    </source>
</evidence>
<dbReference type="EC" id="1.14.14.1" evidence="14"/>
<evidence type="ECO:0000256" key="1">
    <source>
        <dbReference type="ARBA" id="ARBA00001971"/>
    </source>
</evidence>
<dbReference type="PANTHER" id="PTHR19384">
    <property type="entry name" value="NITRIC OXIDE SYNTHASE-RELATED"/>
    <property type="match status" value="1"/>
</dbReference>
<dbReference type="PANTHER" id="PTHR19384:SF127">
    <property type="entry name" value="BIFUNCTIONAL CYTOCHROME P450_NADPH--P450 REDUCTASE"/>
    <property type="match status" value="1"/>
</dbReference>
<keyword evidence="13 14" id="KW-0503">Monooxygenase</keyword>
<dbReference type="Gene3D" id="3.40.50.80">
    <property type="entry name" value="Nucleotide-binding domain of ferredoxin-NADP reductase (FNR) module"/>
    <property type="match status" value="1"/>
</dbReference>
<dbReference type="SUPFAM" id="SSF52343">
    <property type="entry name" value="Ferredoxin reductase-like, C-terminal NADP-linked domain"/>
    <property type="match status" value="1"/>
</dbReference>
<dbReference type="InterPro" id="IPR017972">
    <property type="entry name" value="Cyt_P450_CS"/>
</dbReference>
<dbReference type="GO" id="GO:0005506">
    <property type="term" value="F:iron ion binding"/>
    <property type="evidence" value="ECO:0007669"/>
    <property type="project" value="UniProtKB-UniRule"/>
</dbReference>
<dbReference type="Gene3D" id="1.20.990.10">
    <property type="entry name" value="NADPH-cytochrome p450 Reductase, Chain A, domain 3"/>
    <property type="match status" value="1"/>
</dbReference>
<keyword evidence="10 14" id="KW-0249">Electron transport</keyword>
<evidence type="ECO:0000256" key="2">
    <source>
        <dbReference type="ARBA" id="ARBA00010018"/>
    </source>
</evidence>
<dbReference type="GO" id="GO:0070330">
    <property type="term" value="F:aromatase activity"/>
    <property type="evidence" value="ECO:0007669"/>
    <property type="project" value="UniProtKB-UniRule"/>
</dbReference>
<evidence type="ECO:0000256" key="12">
    <source>
        <dbReference type="ARBA" id="ARBA00023004"/>
    </source>
</evidence>
<dbReference type="GO" id="GO:0050660">
    <property type="term" value="F:flavin adenine dinucleotide binding"/>
    <property type="evidence" value="ECO:0007669"/>
    <property type="project" value="TreeGrafter"/>
</dbReference>
<dbReference type="CDD" id="cd11068">
    <property type="entry name" value="CYP120A1"/>
    <property type="match status" value="1"/>
</dbReference>
<dbReference type="SUPFAM" id="SSF52218">
    <property type="entry name" value="Flavoproteins"/>
    <property type="match status" value="1"/>
</dbReference>
<dbReference type="EC" id="1.6.2.4" evidence="14"/>
<evidence type="ECO:0000259" key="16">
    <source>
        <dbReference type="PROSITE" id="PS50902"/>
    </source>
</evidence>
<dbReference type="InterPro" id="IPR036396">
    <property type="entry name" value="Cyt_P450_sf"/>
</dbReference>
<keyword evidence="7 14" id="KW-0479">Metal-binding</keyword>
<dbReference type="GO" id="GO:0003958">
    <property type="term" value="F:NADPH-hemoprotein reductase activity"/>
    <property type="evidence" value="ECO:0007669"/>
    <property type="project" value="UniProtKB-UniRule"/>
</dbReference>
<comment type="similarity">
    <text evidence="2 14">In the N-terminal section; belongs to the cytochrome P450 family.</text>
</comment>
<evidence type="ECO:0000256" key="9">
    <source>
        <dbReference type="ARBA" id="ARBA00022857"/>
    </source>
</evidence>
<name>A0A9W4XUX2_9PLEO</name>
<dbReference type="PRINTS" id="PR00385">
    <property type="entry name" value="P450"/>
</dbReference>
<evidence type="ECO:0000259" key="17">
    <source>
        <dbReference type="PROSITE" id="PS51384"/>
    </source>
</evidence>
<dbReference type="InterPro" id="IPR001128">
    <property type="entry name" value="Cyt_P450"/>
</dbReference>
<keyword evidence="8 14" id="KW-0274">FAD</keyword>
<dbReference type="PIRSF" id="PIRSF000209">
    <property type="entry name" value="Bifunctional_P450_P450R"/>
    <property type="match status" value="1"/>
</dbReference>
<dbReference type="SUPFAM" id="SSF63380">
    <property type="entry name" value="Riboflavin synthase domain-like"/>
    <property type="match status" value="1"/>
</dbReference>
<dbReference type="SUPFAM" id="SSF48264">
    <property type="entry name" value="Cytochrome P450"/>
    <property type="match status" value="1"/>
</dbReference>
<comment type="catalytic activity">
    <reaction evidence="14">
        <text>an organic molecule + reduced [NADPH--hemoprotein reductase] + O2 = an alcohol + oxidized [NADPH--hemoprotein reductase] + H2O + H(+)</text>
        <dbReference type="Rhea" id="RHEA:17149"/>
        <dbReference type="Rhea" id="RHEA-COMP:11964"/>
        <dbReference type="Rhea" id="RHEA-COMP:11965"/>
        <dbReference type="ChEBI" id="CHEBI:15377"/>
        <dbReference type="ChEBI" id="CHEBI:15378"/>
        <dbReference type="ChEBI" id="CHEBI:15379"/>
        <dbReference type="ChEBI" id="CHEBI:30879"/>
        <dbReference type="ChEBI" id="CHEBI:57618"/>
        <dbReference type="ChEBI" id="CHEBI:58210"/>
        <dbReference type="ChEBI" id="CHEBI:142491"/>
        <dbReference type="EC" id="1.14.14.1"/>
    </reaction>
</comment>
<dbReference type="InterPro" id="IPR003097">
    <property type="entry name" value="CysJ-like_FAD-binding"/>
</dbReference>
<sequence>MDTRTEPIPQPPKAPILGNLGDLDVKFPLDSFVNLANKYGSIFKLSLPGMGLVVVSDWEMVHEVCDDSRFRKSIKGDLELRNAANDGLFTSTGEDEENWGVAHRVLMSAFGPISIRNMFDEMHEVASQLALKWARQGSHEPLDVSGDMTRLALDTVALCSMGFRFNSYYRQDLHPFVNAMNEVLDTAGRRANRFMPSVFYHSSNRKFKENIKLLRSTAREVVDARKSEEVPSGRKDLLQAMLAGVDPKTGRKMTEESIIDNLITFLVAGHETTAATLSFAMYNLVKFPEVCRKAQEEVDAVVGKGAVTLEHVPKLQYLSALIRETLRLNAPITAFAREAVGDQIIGGKYLVKNETQIVCFLTKSQSDPIIWGPDANMFKPERMLDDNFDRMQKKYPHCWSPFGTGIRACIGRPFAWQEMILALAVLLQNFNFVMHNPSYTMQLSQSLTIKPKNFQVRAISREDLTPAQLEARLAGGYSEVGKASSPTKNPTLNEKNAVSTGRKIAIYYGSNSGTCEFMAQKLASSASAHGYVSSVDILDTAKEILPSDTPVVIITASYEGQPTQNASHFVNWLENAKGEKLDGVKYAVWGCGHSDWANTYQKVPIMIDATLENLGASRMAPLGTTNAKDRDMFSDFETWEDQTLWPAIKQNFGSTDVAESTLPALQLTFSAPRASNLRQDVKESLVVDGHRLTKGDGVGEKRHLEFQLPSGWTYSAGDYLAVLPHNPKETVARVMRLFHLAWDAHVSIQSSNPTTLPTNISLPVSEILSSYVELSQVATKRNITFLSQFTDQDEIKAKIMLLATDNFEDEVRSKFLSVLGILEQFSTIQIPFECFLSILPPMRVRQYSISSSPLANEGKLTITYSVLNAPAHSGIGRHVGVASSYMSGLLPGDKVQVAVRPAAGGFGLPLEPNKTPIICIAAGTGLSPFRAFIQERAFIAGKQQGTLAPALLFYGCRDPDNDDLYRDEFDEWERAGVVAVYRAHSRKPDAADGCRYVQDRLWRERRVVGSLWSDGNARIYICGSSKIAKAAKDVLVRIMQDESAKKGQTMTDEEAMEWFDKHRNERFATDVFD</sequence>
<dbReference type="OrthoDB" id="1470350at2759"/>
<dbReference type="EMBL" id="CAOQHR010000008">
    <property type="protein sequence ID" value="CAI6338586.1"/>
    <property type="molecule type" value="Genomic_DNA"/>
</dbReference>
<evidence type="ECO:0000256" key="11">
    <source>
        <dbReference type="ARBA" id="ARBA00023002"/>
    </source>
</evidence>
<dbReference type="InterPro" id="IPR002401">
    <property type="entry name" value="Cyt_P450_E_grp-I"/>
</dbReference>
<evidence type="ECO:0000256" key="14">
    <source>
        <dbReference type="PIRNR" id="PIRNR000209"/>
    </source>
</evidence>
<accession>A0A9W4XUX2</accession>
<evidence type="ECO:0000256" key="5">
    <source>
        <dbReference type="ARBA" id="ARBA00022630"/>
    </source>
</evidence>
<feature type="domain" description="FAD-binding FR-type" evidence="17">
    <location>
        <begin position="679"/>
        <end position="909"/>
    </location>
</feature>
<dbReference type="InterPro" id="IPR008254">
    <property type="entry name" value="Flavodoxin/NO_synth"/>
</dbReference>
<dbReference type="Gene3D" id="3.40.50.360">
    <property type="match status" value="1"/>
</dbReference>
<evidence type="ECO:0000256" key="10">
    <source>
        <dbReference type="ARBA" id="ARBA00022982"/>
    </source>
</evidence>
<protein>
    <recommendedName>
        <fullName evidence="14">Bifunctional cytochrome P450/NADPH--P450 reductase</fullName>
    </recommendedName>
    <domain>
        <recommendedName>
            <fullName evidence="14">Cytochrome P450</fullName>
            <ecNumber evidence="14">1.14.14.1</ecNumber>
        </recommendedName>
    </domain>
    <domain>
        <recommendedName>
            <fullName evidence="14">NADPH--cytochrome P450 reductase</fullName>
            <ecNumber evidence="14">1.6.2.4</ecNumber>
        </recommendedName>
    </domain>
</protein>
<dbReference type="Gene3D" id="2.40.30.10">
    <property type="entry name" value="Translation factors"/>
    <property type="match status" value="1"/>
</dbReference>
<dbReference type="InterPro" id="IPR023173">
    <property type="entry name" value="NADPH_Cyt_P450_Rdtase_alpha"/>
</dbReference>
<dbReference type="InterPro" id="IPR039261">
    <property type="entry name" value="FNR_nucleotide-bd"/>
</dbReference>
<comment type="cofactor">
    <cofactor evidence="14">
        <name>FAD</name>
        <dbReference type="ChEBI" id="CHEBI:57692"/>
    </cofactor>
    <cofactor evidence="14">
        <name>FMN</name>
        <dbReference type="ChEBI" id="CHEBI:58210"/>
    </cofactor>
</comment>
<keyword evidence="4 14" id="KW-0349">Heme</keyword>
<dbReference type="Pfam" id="PF00258">
    <property type="entry name" value="Flavodoxin_1"/>
    <property type="match status" value="1"/>
</dbReference>
<evidence type="ECO:0000256" key="4">
    <source>
        <dbReference type="ARBA" id="ARBA00022617"/>
    </source>
</evidence>
<keyword evidence="12 14" id="KW-0408">Iron</keyword>
<comment type="caution">
    <text evidence="18">The sequence shown here is derived from an EMBL/GenBank/DDBJ whole genome shotgun (WGS) entry which is preliminary data.</text>
</comment>
<dbReference type="GO" id="GO:0010181">
    <property type="term" value="F:FMN binding"/>
    <property type="evidence" value="ECO:0007669"/>
    <property type="project" value="UniProtKB-UniRule"/>
</dbReference>
<dbReference type="Proteomes" id="UP001152607">
    <property type="component" value="Unassembled WGS sequence"/>
</dbReference>
<comment type="cofactor">
    <cofactor evidence="1 14 15">
        <name>heme</name>
        <dbReference type="ChEBI" id="CHEBI:30413"/>
    </cofactor>
</comment>
<dbReference type="PRINTS" id="PR00463">
    <property type="entry name" value="EP450I"/>
</dbReference>
<dbReference type="InterPro" id="IPR029039">
    <property type="entry name" value="Flavoprotein-like_sf"/>
</dbReference>
<keyword evidence="9 14" id="KW-0521">NADP</keyword>
<evidence type="ECO:0000256" key="6">
    <source>
        <dbReference type="ARBA" id="ARBA00022643"/>
    </source>
</evidence>
<evidence type="ECO:0000313" key="18">
    <source>
        <dbReference type="EMBL" id="CAI6338586.1"/>
    </source>
</evidence>
<dbReference type="InterPro" id="IPR001433">
    <property type="entry name" value="OxRdtase_FAD/NAD-bd"/>
</dbReference>
<dbReference type="InterPro" id="IPR017938">
    <property type="entry name" value="Riboflavin_synthase-like_b-brl"/>
</dbReference>
<organism evidence="18 19">
    <name type="scientific">Periconia digitata</name>
    <dbReference type="NCBI Taxonomy" id="1303443"/>
    <lineage>
        <taxon>Eukaryota</taxon>
        <taxon>Fungi</taxon>
        <taxon>Dikarya</taxon>
        <taxon>Ascomycota</taxon>
        <taxon>Pezizomycotina</taxon>
        <taxon>Dothideomycetes</taxon>
        <taxon>Pleosporomycetidae</taxon>
        <taxon>Pleosporales</taxon>
        <taxon>Massarineae</taxon>
        <taxon>Periconiaceae</taxon>
        <taxon>Periconia</taxon>
    </lineage>
</organism>
<dbReference type="Pfam" id="PF00067">
    <property type="entry name" value="p450"/>
    <property type="match status" value="1"/>
</dbReference>
<evidence type="ECO:0000256" key="7">
    <source>
        <dbReference type="ARBA" id="ARBA00022723"/>
    </source>
</evidence>
<dbReference type="Gene3D" id="1.10.630.10">
    <property type="entry name" value="Cytochrome P450"/>
    <property type="match status" value="1"/>
</dbReference>
<feature type="domain" description="Flavodoxin-like" evidence="16">
    <location>
        <begin position="504"/>
        <end position="644"/>
    </location>
</feature>
<dbReference type="GO" id="GO:0020037">
    <property type="term" value="F:heme binding"/>
    <property type="evidence" value="ECO:0007669"/>
    <property type="project" value="UniProtKB-UniRule"/>
</dbReference>
<feature type="binding site" description="axial binding residue" evidence="15">
    <location>
        <position position="409"/>
    </location>
    <ligand>
        <name>heme</name>
        <dbReference type="ChEBI" id="CHEBI:30413"/>
    </ligand>
    <ligandPart>
        <name>Fe</name>
        <dbReference type="ChEBI" id="CHEBI:18248"/>
    </ligandPart>
</feature>
<dbReference type="InterPro" id="IPR017927">
    <property type="entry name" value="FAD-bd_FR_type"/>
</dbReference>
<dbReference type="InterPro" id="IPR023206">
    <property type="entry name" value="Bifunctional_P450_P450_red"/>
</dbReference>
<dbReference type="CDD" id="cd06206">
    <property type="entry name" value="bifunctional_CYPOR"/>
    <property type="match status" value="1"/>
</dbReference>
<proteinExistence type="inferred from homology"/>
<dbReference type="PROSITE" id="PS00086">
    <property type="entry name" value="CYTOCHROME_P450"/>
    <property type="match status" value="1"/>
</dbReference>
<dbReference type="Pfam" id="PF00175">
    <property type="entry name" value="NAD_binding_1"/>
    <property type="match status" value="1"/>
</dbReference>
<gene>
    <name evidence="18" type="ORF">PDIGIT_LOCUS11716</name>
</gene>